<dbReference type="Gene3D" id="3.30.70.870">
    <property type="entry name" value="Elongation Factor G (Translational Gtpase), domain 3"/>
    <property type="match status" value="1"/>
</dbReference>
<evidence type="ECO:0000256" key="2">
    <source>
        <dbReference type="ARBA" id="ARBA00005870"/>
    </source>
</evidence>
<dbReference type="Pfam" id="PF14890">
    <property type="entry name" value="Intein_splicing"/>
    <property type="match status" value="1"/>
</dbReference>
<keyword evidence="4" id="KW-0540">Nuclease</keyword>
<dbReference type="GO" id="GO:0016539">
    <property type="term" value="P:intein-mediated protein splicing"/>
    <property type="evidence" value="ECO:0007669"/>
    <property type="project" value="InterPro"/>
</dbReference>
<dbReference type="InterPro" id="IPR004860">
    <property type="entry name" value="LAGLIDADG_dom"/>
</dbReference>
<dbReference type="InterPro" id="IPR027417">
    <property type="entry name" value="P-loop_NTPase"/>
</dbReference>
<dbReference type="PROSITE" id="PS51722">
    <property type="entry name" value="G_TR_2"/>
    <property type="match status" value="1"/>
</dbReference>
<evidence type="ECO:0000256" key="8">
    <source>
        <dbReference type="ARBA" id="ARBA00022813"/>
    </source>
</evidence>
<evidence type="ECO:0000256" key="4">
    <source>
        <dbReference type="ARBA" id="ARBA00022722"/>
    </source>
</evidence>
<comment type="caution">
    <text evidence="16">The sequence shown here is derived from an EMBL/GenBank/DDBJ whole genome shotgun (WGS) entry which is preliminary data.</text>
</comment>
<keyword evidence="10" id="KW-0648">Protein biosynthesis</keyword>
<dbReference type="Pfam" id="PF14528">
    <property type="entry name" value="LAGLIDADG_3"/>
    <property type="match status" value="1"/>
</dbReference>
<protein>
    <recommendedName>
        <fullName evidence="3">Elongation factor 2</fullName>
    </recommendedName>
</protein>
<keyword evidence="6" id="KW-0255">Endonuclease</keyword>
<dbReference type="NCBIfam" id="TIGR00490">
    <property type="entry name" value="aEF-2"/>
    <property type="match status" value="1"/>
</dbReference>
<dbReference type="InterPro" id="IPR005517">
    <property type="entry name" value="Transl_elong_EFG/EF2_IV"/>
</dbReference>
<evidence type="ECO:0000313" key="16">
    <source>
        <dbReference type="EMBL" id="RLG71178.1"/>
    </source>
</evidence>
<feature type="domain" description="DOD-type homing endonuclease" evidence="14">
    <location>
        <begin position="269"/>
        <end position="404"/>
    </location>
</feature>
<evidence type="ECO:0000256" key="7">
    <source>
        <dbReference type="ARBA" id="ARBA00022768"/>
    </source>
</evidence>
<evidence type="ECO:0000256" key="13">
    <source>
        <dbReference type="ARBA" id="ARBA00024731"/>
    </source>
</evidence>
<dbReference type="InterPro" id="IPR003586">
    <property type="entry name" value="Hint_dom_C"/>
</dbReference>
<dbReference type="InterPro" id="IPR030934">
    <property type="entry name" value="Intein_C"/>
</dbReference>
<gene>
    <name evidence="16" type="ORF">DRO04_00335</name>
</gene>
<evidence type="ECO:0000256" key="3">
    <source>
        <dbReference type="ARBA" id="ARBA00017891"/>
    </source>
</evidence>
<dbReference type="InterPro" id="IPR035647">
    <property type="entry name" value="EFG_III/V"/>
</dbReference>
<dbReference type="Gene3D" id="3.10.28.10">
    <property type="entry name" value="Homing endonucleases"/>
    <property type="match status" value="1"/>
</dbReference>
<dbReference type="SUPFAM" id="SSF51294">
    <property type="entry name" value="Hedgehog/intein (Hint) domain"/>
    <property type="match status" value="1"/>
</dbReference>
<keyword evidence="7 16" id="KW-0251">Elongation factor</keyword>
<dbReference type="CDD" id="cd01681">
    <property type="entry name" value="aeEF2_snRNP_like_IV"/>
    <property type="match status" value="1"/>
</dbReference>
<proteinExistence type="inferred from homology"/>
<keyword evidence="8" id="KW-0068">Autocatalytic cleavage</keyword>
<dbReference type="InterPro" id="IPR027434">
    <property type="entry name" value="Homing_endonucl"/>
</dbReference>
<dbReference type="NCBIfam" id="TIGR00231">
    <property type="entry name" value="small_GTP"/>
    <property type="match status" value="1"/>
</dbReference>
<dbReference type="InterPro" id="IPR036844">
    <property type="entry name" value="Hint_dom_sf"/>
</dbReference>
<dbReference type="NCBIfam" id="TIGR01443">
    <property type="entry name" value="intein_Cterm"/>
    <property type="match status" value="1"/>
</dbReference>
<evidence type="ECO:0000259" key="14">
    <source>
        <dbReference type="PROSITE" id="PS50819"/>
    </source>
</evidence>
<dbReference type="SUPFAM" id="SSF52540">
    <property type="entry name" value="P-loop containing nucleoside triphosphate hydrolases"/>
    <property type="match status" value="1"/>
</dbReference>
<dbReference type="InterPro" id="IPR020568">
    <property type="entry name" value="Ribosomal_Su5_D2-typ_SF"/>
</dbReference>
<comment type="subcellular location">
    <subcellularLocation>
        <location evidence="1">Cytoplasm</location>
    </subcellularLocation>
</comment>
<dbReference type="PRINTS" id="PR00379">
    <property type="entry name" value="INTEIN"/>
</dbReference>
<dbReference type="InterPro" id="IPR003587">
    <property type="entry name" value="Hint_dom_N"/>
</dbReference>
<evidence type="ECO:0000256" key="1">
    <source>
        <dbReference type="ARBA" id="ARBA00004496"/>
    </source>
</evidence>
<dbReference type="GO" id="GO:0005525">
    <property type="term" value="F:GTP binding"/>
    <property type="evidence" value="ECO:0007669"/>
    <property type="project" value="UniProtKB-KW"/>
</dbReference>
<reference evidence="16 17" key="1">
    <citation type="submission" date="2018-06" db="EMBL/GenBank/DDBJ databases">
        <title>Extensive metabolic versatility and redundancy in microbially diverse, dynamic hydrothermal sediments.</title>
        <authorList>
            <person name="Dombrowski N."/>
            <person name="Teske A."/>
            <person name="Baker B.J."/>
        </authorList>
    </citation>
    <scope>NUCLEOTIDE SEQUENCE [LARGE SCALE GENOMIC DNA]</scope>
    <source>
        <strain evidence="16">B51_G17</strain>
    </source>
</reference>
<dbReference type="Pfam" id="PF14492">
    <property type="entry name" value="EFG_III"/>
    <property type="match status" value="1"/>
</dbReference>
<dbReference type="FunFam" id="3.30.70.870:FF:000002">
    <property type="entry name" value="Translation elongation factor 2"/>
    <property type="match status" value="1"/>
</dbReference>
<evidence type="ECO:0000313" key="17">
    <source>
        <dbReference type="Proteomes" id="UP000278031"/>
    </source>
</evidence>
<keyword evidence="11" id="KW-0651">Protein splicing</keyword>
<dbReference type="SUPFAM" id="SSF54980">
    <property type="entry name" value="EF-G C-terminal domain-like"/>
    <property type="match status" value="1"/>
</dbReference>
<dbReference type="PROSITE" id="PS50819">
    <property type="entry name" value="INTEIN_ENDONUCLEASE"/>
    <property type="match status" value="1"/>
</dbReference>
<name>A0A497JL57_9ARCH</name>
<dbReference type="Pfam" id="PF03764">
    <property type="entry name" value="EFG_IV"/>
    <property type="match status" value="1"/>
</dbReference>
<dbReference type="PANTHER" id="PTHR42908:SF3">
    <property type="entry name" value="ELONGATION FACTOR-LIKE GTPASE 1"/>
    <property type="match status" value="1"/>
</dbReference>
<dbReference type="InterPro" id="IPR000795">
    <property type="entry name" value="T_Tr_GTP-bd_dom"/>
</dbReference>
<feature type="non-terminal residue" evidence="16">
    <location>
        <position position="1123"/>
    </location>
</feature>
<dbReference type="CDD" id="cd16261">
    <property type="entry name" value="EF2_snRNP_III"/>
    <property type="match status" value="1"/>
</dbReference>
<organism evidence="16 17">
    <name type="scientific">Candidatus Iainarchaeum sp</name>
    <dbReference type="NCBI Taxonomy" id="3101447"/>
    <lineage>
        <taxon>Archaea</taxon>
        <taxon>Candidatus Iainarchaeota</taxon>
        <taxon>Candidatus Iainarchaeia</taxon>
        <taxon>Candidatus Iainarchaeales</taxon>
        <taxon>Candidatus Iainarchaeaceae</taxon>
        <taxon>Candidatus Iainarchaeum</taxon>
    </lineage>
</organism>
<dbReference type="Pfam" id="PF00009">
    <property type="entry name" value="GTP_EFTU"/>
    <property type="match status" value="1"/>
</dbReference>
<dbReference type="InterPro" id="IPR004543">
    <property type="entry name" value="Transl_elong_EFG/EF2_arc"/>
</dbReference>
<dbReference type="CDD" id="cd00081">
    <property type="entry name" value="Hint"/>
    <property type="match status" value="2"/>
</dbReference>
<dbReference type="SMART" id="SM00305">
    <property type="entry name" value="HintC"/>
    <property type="match status" value="1"/>
</dbReference>
<dbReference type="PROSITE" id="PS50818">
    <property type="entry name" value="INTEIN_C_TER"/>
    <property type="match status" value="1"/>
</dbReference>
<dbReference type="PANTHER" id="PTHR42908">
    <property type="entry name" value="TRANSLATION ELONGATION FACTOR-RELATED"/>
    <property type="match status" value="1"/>
</dbReference>
<dbReference type="InterPro" id="IPR004161">
    <property type="entry name" value="EFTu-like_2"/>
</dbReference>
<dbReference type="Gene3D" id="2.170.16.10">
    <property type="entry name" value="Hedgehog/Intein (Hint) domain"/>
    <property type="match status" value="2"/>
</dbReference>
<dbReference type="GO" id="GO:1990904">
    <property type="term" value="C:ribonucleoprotein complex"/>
    <property type="evidence" value="ECO:0007669"/>
    <property type="project" value="TreeGrafter"/>
</dbReference>
<dbReference type="InterPro" id="IPR031157">
    <property type="entry name" value="G_TR_CS"/>
</dbReference>
<dbReference type="InterPro" id="IPR006141">
    <property type="entry name" value="Intein_N"/>
</dbReference>
<dbReference type="SUPFAM" id="SSF50447">
    <property type="entry name" value="Translation proteins"/>
    <property type="match status" value="1"/>
</dbReference>
<dbReference type="GO" id="GO:0003924">
    <property type="term" value="F:GTPase activity"/>
    <property type="evidence" value="ECO:0007669"/>
    <property type="project" value="InterPro"/>
</dbReference>
<dbReference type="InterPro" id="IPR009000">
    <property type="entry name" value="Transl_B-barrel_sf"/>
</dbReference>
<keyword evidence="6" id="KW-0378">Hydrolase</keyword>
<dbReference type="NCBIfam" id="TIGR01445">
    <property type="entry name" value="intein_Nterm"/>
    <property type="match status" value="1"/>
</dbReference>
<dbReference type="CDD" id="cd16268">
    <property type="entry name" value="EF2_II"/>
    <property type="match status" value="1"/>
</dbReference>
<keyword evidence="12" id="KW-0342">GTP-binding</keyword>
<dbReference type="InterPro" id="IPR004042">
    <property type="entry name" value="Intein_endonuc_central"/>
</dbReference>
<dbReference type="Gene3D" id="3.30.230.10">
    <property type="match status" value="1"/>
</dbReference>
<evidence type="ECO:0000256" key="10">
    <source>
        <dbReference type="ARBA" id="ARBA00022917"/>
    </source>
</evidence>
<dbReference type="GO" id="GO:0006314">
    <property type="term" value="P:intron homing"/>
    <property type="evidence" value="ECO:0007669"/>
    <property type="project" value="UniProtKB-KW"/>
</dbReference>
<dbReference type="EMBL" id="QMWP01000006">
    <property type="protein sequence ID" value="RLG71178.1"/>
    <property type="molecule type" value="Genomic_DNA"/>
</dbReference>
<dbReference type="SUPFAM" id="SSF55608">
    <property type="entry name" value="Homing endonucleases"/>
    <property type="match status" value="1"/>
</dbReference>
<dbReference type="PROSITE" id="PS00301">
    <property type="entry name" value="G_TR_1"/>
    <property type="match status" value="1"/>
</dbReference>
<dbReference type="Proteomes" id="UP000278031">
    <property type="component" value="Unassembled WGS sequence"/>
</dbReference>
<keyword evidence="9" id="KW-0404">Intron homing</keyword>
<sequence length="1123" mass="127250">MNKRENIRNIGIVAHIDHGKCVSADSKIALADGRFIRADELFELISKFGKPVKKGRSEIIYECSNPEYKTFSLNKKSLCIEKIPISHAWKLKADKLVEITLSTGRKIKVTPEHKFLVLNPDGNIIEKEARLLSNKDFILCPKKLMHEALSLEELKSIFLELIAEDEGFYVILEDDFGIKLKQKIIKAGLKAVHSKIKSKLSAKSFYHGVYKCRYRVKDYLKIAEEFSIKHPYDKIKLLNYRKTLNKADHSSVYIQLPKTHKQFAEFMYLLGLIYGDGSSGREIRITNNNPHIQNEIRNIVRSVFGKEVKIRKYKNKASRIDLTLGKTFAKMLYRIFGLPEKAKSRSLSIPQIIFRMHNELIASFLQGYYDSDGSVEFGRRAVSLSAVSKRVIEDIHNLLLILGVIATYNGKKNSLYISGSNLEKFSEVINFRHPLKAKRLERLLKNSCMPSRNTDLLPLSSELLKDLRIRIGISQNAISKSYFAIERNQIPIYANNLADILNKFYSFIGNPKVKDYDAFEKLQHLESIIAECHAARVTEVKEIKFNGYVYDFTVPKNHNFIAEGMIIHNTTLTDNLIAAAGLMSEELAGKMLAMDFEDQEQERGITINAANISLAHKINDEEYLINVIDTPGHVDFGGDVIRAMRAVDGVILVVDAVEGVMPQTETVLRQALREYVKPVLFINKVDRLINELQISPEEMQQRFIKTIATVNELIKKNAPEQFVKEWQVNAADGSVAFGSAVQNWAISVPFMQKSGINFKDIYAYCREEKQKELAKKSPLHAVVLDMVVKHLPNPLVAQKYRIPVIWTGSLDSEVAKKMLECSDDEPFSMMVTDVRVDPYAGDIATGRVFSGKIKRGMKVKLLTSKKEVSIQKVGVFMGPELVEVEEIPAGNIAAIVGCKDVYAGETISTEEMKPFEDFMSSFEPVITVSIEPKHPKDLPKLIKAISQLTKEDPNLVATLNKDTGEHLLSGMGELHLEVNEYRIRNKFGIDIVVSNPIVVFHETVCKESPTVEAKTPNKHNKFFISVKPIPKEILQKLIESKIEGKIRPKDKELIDKLVEIGFDRDDAKRIWCVHNNNVLIDKTRGIIALFEVKEMIIDAFKSAMDEGPLAKEKCFGIQVILHD</sequence>
<dbReference type="InterPro" id="IPR041095">
    <property type="entry name" value="EFG_II"/>
</dbReference>
<dbReference type="Gene3D" id="2.40.30.10">
    <property type="entry name" value="Translation factors"/>
    <property type="match status" value="1"/>
</dbReference>
<dbReference type="SUPFAM" id="SSF54211">
    <property type="entry name" value="Ribosomal protein S5 domain 2-like"/>
    <property type="match status" value="1"/>
</dbReference>
<dbReference type="GO" id="GO:0005829">
    <property type="term" value="C:cytosol"/>
    <property type="evidence" value="ECO:0007669"/>
    <property type="project" value="TreeGrafter"/>
</dbReference>
<dbReference type="InterPro" id="IPR014721">
    <property type="entry name" value="Ribsml_uS5_D2-typ_fold_subgr"/>
</dbReference>
<keyword evidence="5" id="KW-0547">Nucleotide-binding</keyword>
<evidence type="ECO:0000256" key="9">
    <source>
        <dbReference type="ARBA" id="ARBA00022886"/>
    </source>
</evidence>
<dbReference type="GO" id="GO:0003746">
    <property type="term" value="F:translation elongation factor activity"/>
    <property type="evidence" value="ECO:0007669"/>
    <property type="project" value="UniProtKB-KW"/>
</dbReference>
<dbReference type="Gene3D" id="3.40.50.300">
    <property type="entry name" value="P-loop containing nucleotide triphosphate hydrolases"/>
    <property type="match status" value="1"/>
</dbReference>
<evidence type="ECO:0000256" key="11">
    <source>
        <dbReference type="ARBA" id="ARBA00023000"/>
    </source>
</evidence>
<evidence type="ECO:0000256" key="12">
    <source>
        <dbReference type="ARBA" id="ARBA00023134"/>
    </source>
</evidence>
<dbReference type="InterPro" id="IPR005225">
    <property type="entry name" value="Small_GTP-bd"/>
</dbReference>
<dbReference type="GO" id="GO:0004519">
    <property type="term" value="F:endonuclease activity"/>
    <property type="evidence" value="ECO:0007669"/>
    <property type="project" value="UniProtKB-KW"/>
</dbReference>
<comment type="similarity">
    <text evidence="2">Belongs to the TRAFAC class translation factor GTPase superfamily. Classic translation factor GTPase family. EF-G/EF-2 subfamily.</text>
</comment>
<evidence type="ECO:0000256" key="6">
    <source>
        <dbReference type="ARBA" id="ARBA00022759"/>
    </source>
</evidence>
<comment type="function">
    <text evidence="13">Catalyzes the GTP-dependent ribosomal translocation step during translation elongation. During this step, the ribosome changes from the pre-translocational (PRE) to the post-translocational (POST) state as the newly formed A-site-bound peptidyl-tRNA and P-site-bound deacylated tRNA move to the P and E sites, respectively. Catalyzes the coordinated movement of the two tRNA molecules, the mRNA and conformational changes in the ribosome.</text>
</comment>
<feature type="domain" description="Tr-type G" evidence="15">
    <location>
        <begin position="554"/>
        <end position="795"/>
    </location>
</feature>
<evidence type="ECO:0000259" key="15">
    <source>
        <dbReference type="PROSITE" id="PS51722"/>
    </source>
</evidence>
<dbReference type="AlphaFoldDB" id="A0A497JL57"/>
<dbReference type="PROSITE" id="PS50817">
    <property type="entry name" value="INTEIN_N_TER"/>
    <property type="match status" value="1"/>
</dbReference>
<dbReference type="InterPro" id="IPR006142">
    <property type="entry name" value="INTEIN"/>
</dbReference>
<accession>A0A497JL57</accession>
<evidence type="ECO:0000256" key="5">
    <source>
        <dbReference type="ARBA" id="ARBA00022741"/>
    </source>
</evidence>
<dbReference type="SMART" id="SM00306">
    <property type="entry name" value="HintN"/>
    <property type="match status" value="1"/>
</dbReference>
<dbReference type="Pfam" id="PF03144">
    <property type="entry name" value="GTP_EFTU_D2"/>
    <property type="match status" value="1"/>
</dbReference>